<name>A0AAN6Q969_9PEZI</name>
<organism evidence="2 3">
    <name type="scientific">Parathielavia hyrcaniae</name>
    <dbReference type="NCBI Taxonomy" id="113614"/>
    <lineage>
        <taxon>Eukaryota</taxon>
        <taxon>Fungi</taxon>
        <taxon>Dikarya</taxon>
        <taxon>Ascomycota</taxon>
        <taxon>Pezizomycotina</taxon>
        <taxon>Sordariomycetes</taxon>
        <taxon>Sordariomycetidae</taxon>
        <taxon>Sordariales</taxon>
        <taxon>Chaetomiaceae</taxon>
        <taxon>Parathielavia</taxon>
    </lineage>
</organism>
<reference evidence="2" key="2">
    <citation type="submission" date="2023-05" db="EMBL/GenBank/DDBJ databases">
        <authorList>
            <consortium name="Lawrence Berkeley National Laboratory"/>
            <person name="Steindorff A."/>
            <person name="Hensen N."/>
            <person name="Bonometti L."/>
            <person name="Westerberg I."/>
            <person name="Brannstrom I.O."/>
            <person name="Guillou S."/>
            <person name="Cros-Aarteil S."/>
            <person name="Calhoun S."/>
            <person name="Haridas S."/>
            <person name="Kuo A."/>
            <person name="Mondo S."/>
            <person name="Pangilinan J."/>
            <person name="Riley R."/>
            <person name="Labutti K."/>
            <person name="Andreopoulos B."/>
            <person name="Lipzen A."/>
            <person name="Chen C."/>
            <person name="Yanf M."/>
            <person name="Daum C."/>
            <person name="Ng V."/>
            <person name="Clum A."/>
            <person name="Ohm R."/>
            <person name="Martin F."/>
            <person name="Silar P."/>
            <person name="Natvig D."/>
            <person name="Lalanne C."/>
            <person name="Gautier V."/>
            <person name="Ament-Velasquez S.L."/>
            <person name="Kruys A."/>
            <person name="Hutchinson M.I."/>
            <person name="Powell A.J."/>
            <person name="Barry K."/>
            <person name="Miller A.N."/>
            <person name="Grigoriev I.V."/>
            <person name="Debuchy R."/>
            <person name="Gladieux P."/>
            <person name="Thoren M.H."/>
            <person name="Johannesson H."/>
        </authorList>
    </citation>
    <scope>NUCLEOTIDE SEQUENCE</scope>
    <source>
        <strain evidence="2">CBS 757.83</strain>
    </source>
</reference>
<proteinExistence type="predicted"/>
<evidence type="ECO:0000313" key="2">
    <source>
        <dbReference type="EMBL" id="KAK4105885.1"/>
    </source>
</evidence>
<dbReference type="EMBL" id="MU863625">
    <property type="protein sequence ID" value="KAK4105885.1"/>
    <property type="molecule type" value="Genomic_DNA"/>
</dbReference>
<evidence type="ECO:0000256" key="1">
    <source>
        <dbReference type="SAM" id="MobiDB-lite"/>
    </source>
</evidence>
<feature type="region of interest" description="Disordered" evidence="1">
    <location>
        <begin position="29"/>
        <end position="83"/>
    </location>
</feature>
<reference evidence="2" key="1">
    <citation type="journal article" date="2023" name="Mol. Phylogenet. Evol.">
        <title>Genome-scale phylogeny and comparative genomics of the fungal order Sordariales.</title>
        <authorList>
            <person name="Hensen N."/>
            <person name="Bonometti L."/>
            <person name="Westerberg I."/>
            <person name="Brannstrom I.O."/>
            <person name="Guillou S."/>
            <person name="Cros-Aarteil S."/>
            <person name="Calhoun S."/>
            <person name="Haridas S."/>
            <person name="Kuo A."/>
            <person name="Mondo S."/>
            <person name="Pangilinan J."/>
            <person name="Riley R."/>
            <person name="LaButti K."/>
            <person name="Andreopoulos B."/>
            <person name="Lipzen A."/>
            <person name="Chen C."/>
            <person name="Yan M."/>
            <person name="Daum C."/>
            <person name="Ng V."/>
            <person name="Clum A."/>
            <person name="Steindorff A."/>
            <person name="Ohm R.A."/>
            <person name="Martin F."/>
            <person name="Silar P."/>
            <person name="Natvig D.O."/>
            <person name="Lalanne C."/>
            <person name="Gautier V."/>
            <person name="Ament-Velasquez S.L."/>
            <person name="Kruys A."/>
            <person name="Hutchinson M.I."/>
            <person name="Powell A.J."/>
            <person name="Barry K."/>
            <person name="Miller A.N."/>
            <person name="Grigoriev I.V."/>
            <person name="Debuchy R."/>
            <person name="Gladieux P."/>
            <person name="Hiltunen Thoren M."/>
            <person name="Johannesson H."/>
        </authorList>
    </citation>
    <scope>NUCLEOTIDE SEQUENCE</scope>
    <source>
        <strain evidence="2">CBS 757.83</strain>
    </source>
</reference>
<protein>
    <submittedName>
        <fullName evidence="2">Uncharacterized protein</fullName>
    </submittedName>
</protein>
<gene>
    <name evidence="2" type="ORF">N658DRAFT_492400</name>
</gene>
<evidence type="ECO:0000313" key="3">
    <source>
        <dbReference type="Proteomes" id="UP001305647"/>
    </source>
</evidence>
<keyword evidence="3" id="KW-1185">Reference proteome</keyword>
<sequence length="107" mass="11103">MASASRLNNGAKALYSAVCYGPRTKDAAHIQKVRGSGTRIHESSTTSRGKDSQCQEASSNRAISGNSSQMPSSAGPNSACSPTERCGASKMLGLVRAHAPWFQGSMG</sequence>
<dbReference type="AlphaFoldDB" id="A0AAN6Q969"/>
<feature type="compositionally biased region" description="Polar residues" evidence="1">
    <location>
        <begin position="54"/>
        <end position="81"/>
    </location>
</feature>
<dbReference type="Proteomes" id="UP001305647">
    <property type="component" value="Unassembled WGS sequence"/>
</dbReference>
<comment type="caution">
    <text evidence="2">The sequence shown here is derived from an EMBL/GenBank/DDBJ whole genome shotgun (WGS) entry which is preliminary data.</text>
</comment>
<accession>A0AAN6Q969</accession>